<sequence length="119" mass="13313">MTKQGLTPEEIATVMARRRMGLTGGVKTILRLQTLWKLREVLIEEQRKQARYMAAERAKAQLGAEKDDSEDDKAQHTEATHRSIKPRQGASGQDHNLNVDLDEDSDGDSDGDSDDDYAD</sequence>
<dbReference type="VEuPathDB" id="FungiDB:GGTG_05078"/>
<dbReference type="GeneID" id="20345536"/>
<proteinExistence type="predicted"/>
<reference evidence="2" key="2">
    <citation type="submission" date="2010-07" db="EMBL/GenBank/DDBJ databases">
        <authorList>
            <consortium name="The Broad Institute Genome Sequencing Platform"/>
            <consortium name="Broad Institute Genome Sequencing Center for Infectious Disease"/>
            <person name="Ma L.-J."/>
            <person name="Dead R."/>
            <person name="Young S."/>
            <person name="Zeng Q."/>
            <person name="Koehrsen M."/>
            <person name="Alvarado L."/>
            <person name="Berlin A."/>
            <person name="Chapman S.B."/>
            <person name="Chen Z."/>
            <person name="Freedman E."/>
            <person name="Gellesch M."/>
            <person name="Goldberg J."/>
            <person name="Griggs A."/>
            <person name="Gujja S."/>
            <person name="Heilman E.R."/>
            <person name="Heiman D."/>
            <person name="Hepburn T."/>
            <person name="Howarth C."/>
            <person name="Jen D."/>
            <person name="Larson L."/>
            <person name="Mehta T."/>
            <person name="Neiman D."/>
            <person name="Pearson M."/>
            <person name="Roberts A."/>
            <person name="Saif S."/>
            <person name="Shea T."/>
            <person name="Shenoy N."/>
            <person name="Sisk P."/>
            <person name="Stolte C."/>
            <person name="Sykes S."/>
            <person name="Walk T."/>
            <person name="White J."/>
            <person name="Yandava C."/>
            <person name="Haas B."/>
            <person name="Nusbaum C."/>
            <person name="Birren B."/>
        </authorList>
    </citation>
    <scope>NUCLEOTIDE SEQUENCE</scope>
    <source>
        <strain evidence="2">R3-111a-1</strain>
    </source>
</reference>
<evidence type="ECO:0000313" key="2">
    <source>
        <dbReference type="EMBL" id="EJT75141.1"/>
    </source>
</evidence>
<evidence type="ECO:0000256" key="1">
    <source>
        <dbReference type="SAM" id="MobiDB-lite"/>
    </source>
</evidence>
<reference evidence="3" key="4">
    <citation type="journal article" date="2015" name="G3 (Bethesda)">
        <title>Genome sequences of three phytopathogenic species of the Magnaporthaceae family of fungi.</title>
        <authorList>
            <person name="Okagaki L.H."/>
            <person name="Nunes C.C."/>
            <person name="Sailsbery J."/>
            <person name="Clay B."/>
            <person name="Brown D."/>
            <person name="John T."/>
            <person name="Oh Y."/>
            <person name="Young N."/>
            <person name="Fitzgerald M."/>
            <person name="Haas B.J."/>
            <person name="Zeng Q."/>
            <person name="Young S."/>
            <person name="Adiconis X."/>
            <person name="Fan L."/>
            <person name="Levin J.Z."/>
            <person name="Mitchell T.K."/>
            <person name="Okubara P.A."/>
            <person name="Farman M.L."/>
            <person name="Kohn L.M."/>
            <person name="Birren B."/>
            <person name="Ma L.-J."/>
            <person name="Dean R.A."/>
        </authorList>
    </citation>
    <scope>NUCLEOTIDE SEQUENCE</scope>
    <source>
        <strain evidence="3">R3-111a-1</strain>
    </source>
</reference>
<dbReference type="EnsemblFungi" id="EJT75141">
    <property type="protein sequence ID" value="EJT75141"/>
    <property type="gene ID" value="GGTG_05078"/>
</dbReference>
<feature type="region of interest" description="Disordered" evidence="1">
    <location>
        <begin position="54"/>
        <end position="119"/>
    </location>
</feature>
<evidence type="ECO:0000313" key="4">
    <source>
        <dbReference type="Proteomes" id="UP000006039"/>
    </source>
</evidence>
<dbReference type="AlphaFoldDB" id="J3NUW9"/>
<protein>
    <submittedName>
        <fullName evidence="2 3">Uncharacterized protein</fullName>
    </submittedName>
</protein>
<organism evidence="2">
    <name type="scientific">Gaeumannomyces tritici (strain R3-111a-1)</name>
    <name type="common">Wheat and barley take-all root rot fungus</name>
    <name type="synonym">Gaeumannomyces graminis var. tritici</name>
    <dbReference type="NCBI Taxonomy" id="644352"/>
    <lineage>
        <taxon>Eukaryota</taxon>
        <taxon>Fungi</taxon>
        <taxon>Dikarya</taxon>
        <taxon>Ascomycota</taxon>
        <taxon>Pezizomycotina</taxon>
        <taxon>Sordariomycetes</taxon>
        <taxon>Sordariomycetidae</taxon>
        <taxon>Magnaporthales</taxon>
        <taxon>Magnaporthaceae</taxon>
        <taxon>Gaeumannomyces</taxon>
    </lineage>
</organism>
<reference evidence="2" key="3">
    <citation type="submission" date="2010-09" db="EMBL/GenBank/DDBJ databases">
        <title>Annotation of Gaeumannomyces graminis var. tritici R3-111a-1.</title>
        <authorList>
            <consortium name="The Broad Institute Genome Sequencing Platform"/>
            <person name="Ma L.-J."/>
            <person name="Dead R."/>
            <person name="Young S.K."/>
            <person name="Zeng Q."/>
            <person name="Gargeya S."/>
            <person name="Fitzgerald M."/>
            <person name="Haas B."/>
            <person name="Abouelleil A."/>
            <person name="Alvarado L."/>
            <person name="Arachchi H.M."/>
            <person name="Berlin A."/>
            <person name="Brown A."/>
            <person name="Chapman S.B."/>
            <person name="Chen Z."/>
            <person name="Dunbar C."/>
            <person name="Freedman E."/>
            <person name="Gearin G."/>
            <person name="Gellesch M."/>
            <person name="Goldberg J."/>
            <person name="Griggs A."/>
            <person name="Gujja S."/>
            <person name="Heiman D."/>
            <person name="Howarth C."/>
            <person name="Larson L."/>
            <person name="Lui A."/>
            <person name="MacDonald P.J.P."/>
            <person name="Mehta T."/>
            <person name="Montmayeur A."/>
            <person name="Murphy C."/>
            <person name="Neiman D."/>
            <person name="Pearson M."/>
            <person name="Priest M."/>
            <person name="Roberts A."/>
            <person name="Saif S."/>
            <person name="Shea T."/>
            <person name="Shenoy N."/>
            <person name="Sisk P."/>
            <person name="Stolte C."/>
            <person name="Sykes S."/>
            <person name="Yandava C."/>
            <person name="Wortman J."/>
            <person name="Nusbaum C."/>
            <person name="Birren B."/>
        </authorList>
    </citation>
    <scope>NUCLEOTIDE SEQUENCE</scope>
    <source>
        <strain evidence="2">R3-111a-1</strain>
    </source>
</reference>
<reference evidence="4" key="1">
    <citation type="submission" date="2010-07" db="EMBL/GenBank/DDBJ databases">
        <title>The genome sequence of Gaeumannomyces graminis var. tritici strain R3-111a-1.</title>
        <authorList>
            <consortium name="The Broad Institute Genome Sequencing Platform"/>
            <person name="Ma L.-J."/>
            <person name="Dead R."/>
            <person name="Young S."/>
            <person name="Zeng Q."/>
            <person name="Koehrsen M."/>
            <person name="Alvarado L."/>
            <person name="Berlin A."/>
            <person name="Chapman S.B."/>
            <person name="Chen Z."/>
            <person name="Freedman E."/>
            <person name="Gellesch M."/>
            <person name="Goldberg J."/>
            <person name="Griggs A."/>
            <person name="Gujja S."/>
            <person name="Heilman E.R."/>
            <person name="Heiman D."/>
            <person name="Hepburn T."/>
            <person name="Howarth C."/>
            <person name="Jen D."/>
            <person name="Larson L."/>
            <person name="Mehta T."/>
            <person name="Neiman D."/>
            <person name="Pearson M."/>
            <person name="Roberts A."/>
            <person name="Saif S."/>
            <person name="Shea T."/>
            <person name="Shenoy N."/>
            <person name="Sisk P."/>
            <person name="Stolte C."/>
            <person name="Sykes S."/>
            <person name="Walk T."/>
            <person name="White J."/>
            <person name="Yandava C."/>
            <person name="Haas B."/>
            <person name="Nusbaum C."/>
            <person name="Birren B."/>
        </authorList>
    </citation>
    <scope>NUCLEOTIDE SEQUENCE [LARGE SCALE GENOMIC DNA]</scope>
    <source>
        <strain evidence="4">R3-111a-1</strain>
    </source>
</reference>
<dbReference type="Proteomes" id="UP000006039">
    <property type="component" value="Unassembled WGS sequence"/>
</dbReference>
<gene>
    <name evidence="3" type="primary">20345536</name>
    <name evidence="2" type="ORF">GGTG_05078</name>
</gene>
<keyword evidence="4" id="KW-1185">Reference proteome</keyword>
<dbReference type="RefSeq" id="XP_009221141.1">
    <property type="nucleotide sequence ID" value="XM_009222877.1"/>
</dbReference>
<dbReference type="EMBL" id="GL385397">
    <property type="protein sequence ID" value="EJT75141.1"/>
    <property type="molecule type" value="Genomic_DNA"/>
</dbReference>
<dbReference type="HOGENOM" id="CLU_2061625_0_0_1"/>
<accession>J3NUW9</accession>
<feature type="compositionally biased region" description="Basic and acidic residues" evidence="1">
    <location>
        <begin position="72"/>
        <end position="81"/>
    </location>
</feature>
<name>J3NUW9_GAET3</name>
<evidence type="ECO:0000313" key="3">
    <source>
        <dbReference type="EnsemblFungi" id="EJT75141"/>
    </source>
</evidence>
<reference evidence="3" key="5">
    <citation type="submission" date="2018-04" db="UniProtKB">
        <authorList>
            <consortium name="EnsemblFungi"/>
        </authorList>
    </citation>
    <scope>IDENTIFICATION</scope>
    <source>
        <strain evidence="3">R3-111a-1</strain>
    </source>
</reference>
<feature type="compositionally biased region" description="Acidic residues" evidence="1">
    <location>
        <begin position="100"/>
        <end position="119"/>
    </location>
</feature>